<name>A0ABV0EFK8_9BURK</name>
<evidence type="ECO:0000259" key="1">
    <source>
        <dbReference type="SMART" id="SM01321"/>
    </source>
</evidence>
<dbReference type="Proteomes" id="UP001482231">
    <property type="component" value="Unassembled WGS sequence"/>
</dbReference>
<keyword evidence="3" id="KW-1185">Reference proteome</keyword>
<accession>A0ABV0EFK8</accession>
<dbReference type="PANTHER" id="PTHR34322">
    <property type="entry name" value="TRANSPOSASE, Y1_TNP DOMAIN-CONTAINING"/>
    <property type="match status" value="1"/>
</dbReference>
<sequence>MTRPLRLEFPGAVYHITARGDGRENIFLDDADRQTFLDLLAKEVQQQRWRLYAYCLMGNHYHLLLETPEANLVAGMRRLNGVYTQAFNRRHERVGHVLQGRYKSILVDRDSYLLELCRYVVLNPVRAGMVKRPEDWLWSSYRATVGKVPAPEWLQADRVLGQFGDDPAAAREAYRRFVRAGIGAESPWTQLKSQIYLGSEDFLARMSKLAAEREVEGVPRDHRQPARPSAEKLLEEVCKAYRCSAEDIRSRAHQPPFQAWVYLLRRAANLPLRDVARQAGVSPGRISQIQRALEAEPPASLARLLAKYKVKA</sequence>
<dbReference type="Pfam" id="PF01797">
    <property type="entry name" value="Y1_Tnp"/>
    <property type="match status" value="1"/>
</dbReference>
<dbReference type="EMBL" id="JBAJEX010000006">
    <property type="protein sequence ID" value="MEO1767344.1"/>
    <property type="molecule type" value="Genomic_DNA"/>
</dbReference>
<reference evidence="2 3" key="1">
    <citation type="submission" date="2024-02" db="EMBL/GenBank/DDBJ databases">
        <title>New thermophilic sulfur-oxidizing bacteria from a hot springs of the Uzon caldera (Kamchatka, Russia).</title>
        <authorList>
            <person name="Dukat A.M."/>
            <person name="Elcheninov A.G."/>
            <person name="Frolov E.N."/>
        </authorList>
    </citation>
    <scope>NUCLEOTIDE SEQUENCE [LARGE SCALE GENOMIC DNA]</scope>
    <source>
        <strain evidence="2 3">AK1</strain>
    </source>
</reference>
<protein>
    <submittedName>
        <fullName evidence="2">Transposase</fullName>
    </submittedName>
</protein>
<dbReference type="Gene3D" id="3.30.70.1290">
    <property type="entry name" value="Transposase IS200-like"/>
    <property type="match status" value="1"/>
</dbReference>
<dbReference type="SUPFAM" id="SSF143422">
    <property type="entry name" value="Transposase IS200-like"/>
    <property type="match status" value="1"/>
</dbReference>
<dbReference type="InterPro" id="IPR001387">
    <property type="entry name" value="Cro/C1-type_HTH"/>
</dbReference>
<feature type="domain" description="Transposase IS200-like" evidence="1">
    <location>
        <begin position="9"/>
        <end position="123"/>
    </location>
</feature>
<dbReference type="SMART" id="SM01321">
    <property type="entry name" value="Y1_Tnp"/>
    <property type="match status" value="1"/>
</dbReference>
<dbReference type="PANTHER" id="PTHR34322:SF2">
    <property type="entry name" value="TRANSPOSASE IS200-LIKE DOMAIN-CONTAINING PROTEIN"/>
    <property type="match status" value="1"/>
</dbReference>
<dbReference type="InterPro" id="IPR036515">
    <property type="entry name" value="Transposase_17_sf"/>
</dbReference>
<dbReference type="CDD" id="cd00093">
    <property type="entry name" value="HTH_XRE"/>
    <property type="match status" value="1"/>
</dbReference>
<evidence type="ECO:0000313" key="3">
    <source>
        <dbReference type="Proteomes" id="UP001482231"/>
    </source>
</evidence>
<gene>
    <name evidence="2" type="ORF">V6E02_08980</name>
</gene>
<dbReference type="InterPro" id="IPR002686">
    <property type="entry name" value="Transposase_17"/>
</dbReference>
<dbReference type="NCBIfam" id="NF047646">
    <property type="entry name" value="REP_Tyr_transpos"/>
    <property type="match status" value="1"/>
</dbReference>
<comment type="caution">
    <text evidence="2">The sequence shown here is derived from an EMBL/GenBank/DDBJ whole genome shotgun (WGS) entry which is preliminary data.</text>
</comment>
<proteinExistence type="predicted"/>
<organism evidence="2 3">
    <name type="scientific">Thiobacter aerophilum</name>
    <dbReference type="NCBI Taxonomy" id="3121275"/>
    <lineage>
        <taxon>Bacteria</taxon>
        <taxon>Pseudomonadati</taxon>
        <taxon>Pseudomonadota</taxon>
        <taxon>Betaproteobacteria</taxon>
        <taxon>Burkholderiales</taxon>
        <taxon>Thiobacteraceae</taxon>
        <taxon>Thiobacter</taxon>
    </lineage>
</organism>
<evidence type="ECO:0000313" key="2">
    <source>
        <dbReference type="EMBL" id="MEO1767344.1"/>
    </source>
</evidence>
<dbReference type="RefSeq" id="WP_347308452.1">
    <property type="nucleotide sequence ID" value="NZ_JBAJEX010000006.1"/>
</dbReference>